<dbReference type="RefSeq" id="WP_015853662.1">
    <property type="nucleotide sequence ID" value="NC_012881.1"/>
</dbReference>
<evidence type="ECO:0000313" key="5">
    <source>
        <dbReference type="EMBL" id="ACS81846.1"/>
    </source>
</evidence>
<evidence type="ECO:0000313" key="6">
    <source>
        <dbReference type="Proteomes" id="UP000002601"/>
    </source>
</evidence>
<dbReference type="FunFam" id="1.10.3210.10:FF:000018">
    <property type="entry name" value="Two-component system response regulator"/>
    <property type="match status" value="1"/>
</dbReference>
<dbReference type="Gene3D" id="1.10.3210.10">
    <property type="entry name" value="Hypothetical protein af1432"/>
    <property type="match status" value="1"/>
</dbReference>
<feature type="domain" description="HD-GYP" evidence="4">
    <location>
        <begin position="155"/>
        <end position="352"/>
    </location>
</feature>
<dbReference type="SUPFAM" id="SSF52172">
    <property type="entry name" value="CheY-like"/>
    <property type="match status" value="1"/>
</dbReference>
<dbReference type="Gene3D" id="3.40.50.2300">
    <property type="match status" value="1"/>
</dbReference>
<reference evidence="5 6" key="1">
    <citation type="submission" date="2009-06" db="EMBL/GenBank/DDBJ databases">
        <title>Complete sequence of Desulfovibrio salexigens DSM 2638.</title>
        <authorList>
            <consortium name="US DOE Joint Genome Institute"/>
            <person name="Lucas S."/>
            <person name="Copeland A."/>
            <person name="Lapidus A."/>
            <person name="Glavina del Rio T."/>
            <person name="Tice H."/>
            <person name="Bruce D."/>
            <person name="Goodwin L."/>
            <person name="Pitluck S."/>
            <person name="Munk A.C."/>
            <person name="Brettin T."/>
            <person name="Detter J.C."/>
            <person name="Han C."/>
            <person name="Tapia R."/>
            <person name="Larimer F."/>
            <person name="Land M."/>
            <person name="Hauser L."/>
            <person name="Kyrpides N."/>
            <person name="Anderson I."/>
            <person name="Wall J.D."/>
            <person name="Arkin A.P."/>
            <person name="Dehal P."/>
            <person name="Chivian D."/>
            <person name="Giles B."/>
            <person name="Hazen T.C."/>
        </authorList>
    </citation>
    <scope>NUCLEOTIDE SEQUENCE [LARGE SCALE GENOMIC DNA]</scope>
    <source>
        <strain evidence="6">ATCC 14822 / DSM 2638 / NCIMB 8403 / VKM B-1763</strain>
    </source>
</reference>
<dbReference type="SUPFAM" id="SSF109604">
    <property type="entry name" value="HD-domain/PDEase-like"/>
    <property type="match status" value="1"/>
</dbReference>
<dbReference type="InterPro" id="IPR037522">
    <property type="entry name" value="HD_GYP_dom"/>
</dbReference>
<accession>C6BUQ2</accession>
<dbReference type="InterPro" id="IPR052020">
    <property type="entry name" value="Cyclic_di-GMP/3'3'-cGAMP_PDE"/>
</dbReference>
<dbReference type="Proteomes" id="UP000002601">
    <property type="component" value="Chromosome"/>
</dbReference>
<dbReference type="GO" id="GO:0000160">
    <property type="term" value="P:phosphorelay signal transduction system"/>
    <property type="evidence" value="ECO:0007669"/>
    <property type="project" value="InterPro"/>
</dbReference>
<dbReference type="AlphaFoldDB" id="C6BUQ2"/>
<dbReference type="InterPro" id="IPR001789">
    <property type="entry name" value="Sig_transdc_resp-reg_receiver"/>
</dbReference>
<dbReference type="EMBL" id="CP001649">
    <property type="protein sequence ID" value="ACS81846.1"/>
    <property type="molecule type" value="Genomic_DNA"/>
</dbReference>
<dbReference type="Pfam" id="PF00072">
    <property type="entry name" value="Response_reg"/>
    <property type="match status" value="1"/>
</dbReference>
<evidence type="ECO:0000256" key="1">
    <source>
        <dbReference type="ARBA" id="ARBA00022801"/>
    </source>
</evidence>
<dbReference type="InterPro" id="IPR003607">
    <property type="entry name" value="HD/PDEase_dom"/>
</dbReference>
<dbReference type="STRING" id="526222.Desal_3801"/>
<feature type="modified residue" description="4-aspartylphosphate" evidence="2">
    <location>
        <position position="54"/>
    </location>
</feature>
<dbReference type="PROSITE" id="PS50110">
    <property type="entry name" value="RESPONSE_REGULATORY"/>
    <property type="match status" value="1"/>
</dbReference>
<dbReference type="CDD" id="cd00077">
    <property type="entry name" value="HDc"/>
    <property type="match status" value="1"/>
</dbReference>
<dbReference type="KEGG" id="dsa:Desal_3801"/>
<keyword evidence="2" id="KW-0597">Phosphoprotein</keyword>
<evidence type="ECO:0000256" key="2">
    <source>
        <dbReference type="PROSITE-ProRule" id="PRU00169"/>
    </source>
</evidence>
<keyword evidence="6" id="KW-1185">Reference proteome</keyword>
<organism evidence="5 6">
    <name type="scientific">Maridesulfovibrio salexigens (strain ATCC 14822 / DSM 2638 / NCIMB 8403 / VKM B-1763)</name>
    <name type="common">Desulfovibrio salexigens</name>
    <dbReference type="NCBI Taxonomy" id="526222"/>
    <lineage>
        <taxon>Bacteria</taxon>
        <taxon>Pseudomonadati</taxon>
        <taxon>Thermodesulfobacteriota</taxon>
        <taxon>Desulfovibrionia</taxon>
        <taxon>Desulfovibrionales</taxon>
        <taxon>Desulfovibrionaceae</taxon>
        <taxon>Maridesulfovibrio</taxon>
    </lineage>
</organism>
<dbReference type="OrthoDB" id="9769359at2"/>
<dbReference type="GO" id="GO:0004112">
    <property type="term" value="F:cyclic-nucleotide phosphodiesterase activity"/>
    <property type="evidence" value="ECO:0007669"/>
    <property type="project" value="UniProtKB-ARBA"/>
</dbReference>
<protein>
    <submittedName>
        <fullName evidence="5">Response regulator receiver modulated metal dependent phosphohydrolase</fullName>
    </submittedName>
</protein>
<evidence type="ECO:0000259" key="3">
    <source>
        <dbReference type="PROSITE" id="PS50110"/>
    </source>
</evidence>
<name>C6BUQ2_MARSD</name>
<evidence type="ECO:0000259" key="4">
    <source>
        <dbReference type="PROSITE" id="PS51832"/>
    </source>
</evidence>
<sequence length="352" mass="39441">MECRRKILVVDDEPHNIMLLEGILTKLGHEVVGAENAVVALEKLDRTYDLVLSDVMMPVMNGFEFVEKIRENTETQDIPVIMVTTLSQKGDRLKAVEIGANDFITKPIDIVELRVRTESMLRQKAQQDEIKSFESDLNELVESRTLELREALSKLDEAHVETIHHLCAAAEYKDEETADHLVRMAEYSRILAEKSGLDVDTVQLIHTSSPMHDIGKIGIPDSILLKPGKLTAEEWEVMKSHAVIGGNILSMGSSEYINMGSVIALSHHEKWDGSGYPSGLSGEDIPLPGRICAVADVFDALTSKRPYKEPFSVEKSLEIMKEGRGIHFDPKLIDLFFENIEQILYIKESCAD</sequence>
<keyword evidence="1 5" id="KW-0378">Hydrolase</keyword>
<dbReference type="GO" id="GO:0009214">
    <property type="term" value="P:cyclic nucleotide catabolic process"/>
    <property type="evidence" value="ECO:0007669"/>
    <property type="project" value="UniProtKB-ARBA"/>
</dbReference>
<gene>
    <name evidence="5" type="ordered locus">Desal_3801</name>
</gene>
<dbReference type="eggNOG" id="COG3437">
    <property type="taxonomic scope" value="Bacteria"/>
</dbReference>
<dbReference type="SMART" id="SM00448">
    <property type="entry name" value="REC"/>
    <property type="match status" value="1"/>
</dbReference>
<dbReference type="InterPro" id="IPR011006">
    <property type="entry name" value="CheY-like_superfamily"/>
</dbReference>
<dbReference type="PANTHER" id="PTHR45228:SF1">
    <property type="entry name" value="CYCLIC DI-GMP PHOSPHODIESTERASE TM_0186"/>
    <property type="match status" value="1"/>
</dbReference>
<dbReference type="HOGENOM" id="CLU_000445_92_10_7"/>
<dbReference type="PROSITE" id="PS51832">
    <property type="entry name" value="HD_GYP"/>
    <property type="match status" value="1"/>
</dbReference>
<proteinExistence type="predicted"/>
<feature type="domain" description="Response regulatory" evidence="3">
    <location>
        <begin position="6"/>
        <end position="121"/>
    </location>
</feature>
<dbReference type="SMART" id="SM00471">
    <property type="entry name" value="HDc"/>
    <property type="match status" value="1"/>
</dbReference>
<dbReference type="Pfam" id="PF13487">
    <property type="entry name" value="HD_5"/>
    <property type="match status" value="1"/>
</dbReference>
<dbReference type="PANTHER" id="PTHR45228">
    <property type="entry name" value="CYCLIC DI-GMP PHOSPHODIESTERASE TM_0186-RELATED"/>
    <property type="match status" value="1"/>
</dbReference>